<dbReference type="PROSITE" id="PS50004">
    <property type="entry name" value="C2"/>
    <property type="match status" value="1"/>
</dbReference>
<feature type="compositionally biased region" description="Basic and acidic residues" evidence="1">
    <location>
        <begin position="112"/>
        <end position="128"/>
    </location>
</feature>
<dbReference type="EMBL" id="LNIX01000029">
    <property type="protein sequence ID" value="OXA41636.1"/>
    <property type="molecule type" value="Genomic_DNA"/>
</dbReference>
<organism evidence="3 4">
    <name type="scientific">Folsomia candida</name>
    <name type="common">Springtail</name>
    <dbReference type="NCBI Taxonomy" id="158441"/>
    <lineage>
        <taxon>Eukaryota</taxon>
        <taxon>Metazoa</taxon>
        <taxon>Ecdysozoa</taxon>
        <taxon>Arthropoda</taxon>
        <taxon>Hexapoda</taxon>
        <taxon>Collembola</taxon>
        <taxon>Entomobryomorpha</taxon>
        <taxon>Isotomoidea</taxon>
        <taxon>Isotomidae</taxon>
        <taxon>Proisotominae</taxon>
        <taxon>Folsomia</taxon>
    </lineage>
</organism>
<dbReference type="InterPro" id="IPR000008">
    <property type="entry name" value="C2_dom"/>
</dbReference>
<feature type="domain" description="C2" evidence="2">
    <location>
        <begin position="390"/>
        <end position="521"/>
    </location>
</feature>
<evidence type="ECO:0000256" key="1">
    <source>
        <dbReference type="SAM" id="MobiDB-lite"/>
    </source>
</evidence>
<dbReference type="Pfam" id="PF00168">
    <property type="entry name" value="C2"/>
    <property type="match status" value="1"/>
</dbReference>
<dbReference type="SMART" id="SM00239">
    <property type="entry name" value="C2"/>
    <property type="match status" value="1"/>
</dbReference>
<evidence type="ECO:0000313" key="4">
    <source>
        <dbReference type="Proteomes" id="UP000198287"/>
    </source>
</evidence>
<accession>A0A226DBL0</accession>
<reference evidence="3 4" key="1">
    <citation type="submission" date="2015-12" db="EMBL/GenBank/DDBJ databases">
        <title>The genome of Folsomia candida.</title>
        <authorList>
            <person name="Faddeeva A."/>
            <person name="Derks M.F."/>
            <person name="Anvar Y."/>
            <person name="Smit S."/>
            <person name="Van Straalen N."/>
            <person name="Roelofs D."/>
        </authorList>
    </citation>
    <scope>NUCLEOTIDE SEQUENCE [LARGE SCALE GENOMIC DNA]</scope>
    <source>
        <strain evidence="3 4">VU population</strain>
        <tissue evidence="3">Whole body</tissue>
    </source>
</reference>
<proteinExistence type="predicted"/>
<evidence type="ECO:0000259" key="2">
    <source>
        <dbReference type="PROSITE" id="PS50004"/>
    </source>
</evidence>
<dbReference type="AlphaFoldDB" id="A0A226DBL0"/>
<keyword evidence="4" id="KW-1185">Reference proteome</keyword>
<comment type="caution">
    <text evidence="3">The sequence shown here is derived from an EMBL/GenBank/DDBJ whole genome shotgun (WGS) entry which is preliminary data.</text>
</comment>
<feature type="region of interest" description="Disordered" evidence="1">
    <location>
        <begin position="101"/>
        <end position="128"/>
    </location>
</feature>
<name>A0A226DBL0_FOLCA</name>
<dbReference type="OrthoDB" id="270970at2759"/>
<dbReference type="Proteomes" id="UP000198287">
    <property type="component" value="Unassembled WGS sequence"/>
</dbReference>
<dbReference type="InterPro" id="IPR035892">
    <property type="entry name" value="C2_domain_sf"/>
</dbReference>
<dbReference type="Gene3D" id="2.60.40.150">
    <property type="entry name" value="C2 domain"/>
    <property type="match status" value="1"/>
</dbReference>
<gene>
    <name evidence="3" type="ORF">Fcan01_23884</name>
</gene>
<sequence>MGEQLNNNFEIESPSIIETQSGFSADGDDDDIPNPFGILVEFTKILETHYRQFTKVNVATDREILFARKLFESFLDNLQEYDQQQDDYLILENITGTWHQNDVTSPDEEDYENQKCDSDDDFKYESPSKAGREPLVISMERKKEIIALWDSHPKWSWTSLKSNGAPEIPDKRTLYNWRSQCSSPPLFYRLLPTFLIHIARFPNHPSPPFQPGPNKSPPSPTSWIKFIKSTNPSCTSQVGNPSPKNSVVPWDRHFISGHHDLPSHPHQAALNCTVDSCPQNIRYRNTSGDVFLSESPNYSEQGYGKRRRSDVLLEVFHPLENCSFKESEHFTNYLDQTKPSHQGFLCILDGPDRYVTHEKDGTYKFSHTLKNYLQTLRHGVEVEFRKMVNSLDPVKSHLADCHLSPAGSVEVTVVRAELTLDKGAYDKKKSGVYDDESHTLPDPYVKVFVDEVEIGRTSVKNNTLSPLWMEAFRVDKVYSWSDVRVEVFDQDLDQGDKDDSLGGVDLELVNVVGALRDDFFTNQAEIGFGTVTVGVLYRPIRI</sequence>
<dbReference type="SUPFAM" id="SSF49562">
    <property type="entry name" value="C2 domain (Calcium/lipid-binding domain, CaLB)"/>
    <property type="match status" value="1"/>
</dbReference>
<dbReference type="CDD" id="cd00030">
    <property type="entry name" value="C2"/>
    <property type="match status" value="1"/>
</dbReference>
<evidence type="ECO:0000313" key="3">
    <source>
        <dbReference type="EMBL" id="OXA41636.1"/>
    </source>
</evidence>
<protein>
    <submittedName>
        <fullName evidence="3">Phospholipase D gamma 1</fullName>
    </submittedName>
</protein>